<keyword evidence="3" id="KW-1185">Reference proteome</keyword>
<organism evidence="2 3">
    <name type="scientific">Novosphingobium kalidii</name>
    <dbReference type="NCBI Taxonomy" id="3230299"/>
    <lineage>
        <taxon>Bacteria</taxon>
        <taxon>Pseudomonadati</taxon>
        <taxon>Pseudomonadota</taxon>
        <taxon>Alphaproteobacteria</taxon>
        <taxon>Sphingomonadales</taxon>
        <taxon>Sphingomonadaceae</taxon>
        <taxon>Novosphingobium</taxon>
    </lineage>
</organism>
<sequence length="92" mass="10143">MRGRVQDARRRKIIGSAIVILLTMPFVAMQFTREVTWTASDFGAAAFLLALCALTYELFVRRIANRRTRGITITGLLGGLLVIWADGAVGVF</sequence>
<evidence type="ECO:0000313" key="2">
    <source>
        <dbReference type="EMBL" id="MET1754955.1"/>
    </source>
</evidence>
<dbReference type="RefSeq" id="WP_353983405.1">
    <property type="nucleotide sequence ID" value="NZ_JBEWLY010000008.1"/>
</dbReference>
<reference evidence="2 3" key="1">
    <citation type="submission" date="2024-07" db="EMBL/GenBank/DDBJ databases">
        <title>Novosphingobium kalidii RD2P27.</title>
        <authorList>
            <person name="Sun J.-Q."/>
        </authorList>
    </citation>
    <scope>NUCLEOTIDE SEQUENCE [LARGE SCALE GENOMIC DNA]</scope>
    <source>
        <strain evidence="2 3">RD2P27</strain>
    </source>
</reference>
<feature type="transmembrane region" description="Helical" evidence="1">
    <location>
        <begin position="37"/>
        <end position="59"/>
    </location>
</feature>
<dbReference type="EMBL" id="JBEWLY010000008">
    <property type="protein sequence ID" value="MET1754955.1"/>
    <property type="molecule type" value="Genomic_DNA"/>
</dbReference>
<gene>
    <name evidence="2" type="ORF">ABVV53_05700</name>
</gene>
<feature type="transmembrane region" description="Helical" evidence="1">
    <location>
        <begin position="12"/>
        <end position="31"/>
    </location>
</feature>
<keyword evidence="1" id="KW-0812">Transmembrane</keyword>
<evidence type="ECO:0000256" key="1">
    <source>
        <dbReference type="SAM" id="Phobius"/>
    </source>
</evidence>
<keyword evidence="1" id="KW-1133">Transmembrane helix</keyword>
<accession>A0ABV2CZC4</accession>
<protein>
    <submittedName>
        <fullName evidence="2">Uncharacterized protein</fullName>
    </submittedName>
</protein>
<keyword evidence="1" id="KW-0472">Membrane</keyword>
<name>A0ABV2CZC4_9SPHN</name>
<feature type="transmembrane region" description="Helical" evidence="1">
    <location>
        <begin position="71"/>
        <end position="91"/>
    </location>
</feature>
<comment type="caution">
    <text evidence="2">The sequence shown here is derived from an EMBL/GenBank/DDBJ whole genome shotgun (WGS) entry which is preliminary data.</text>
</comment>
<evidence type="ECO:0000313" key="3">
    <source>
        <dbReference type="Proteomes" id="UP001548713"/>
    </source>
</evidence>
<dbReference type="Proteomes" id="UP001548713">
    <property type="component" value="Unassembled WGS sequence"/>
</dbReference>
<proteinExistence type="predicted"/>